<evidence type="ECO:0000256" key="5">
    <source>
        <dbReference type="SAM" id="MobiDB-lite"/>
    </source>
</evidence>
<name>A0ABN3Q8V9_9ACTN</name>
<dbReference type="Gene3D" id="2.40.30.10">
    <property type="entry name" value="Translation factors"/>
    <property type="match status" value="2"/>
</dbReference>
<protein>
    <submittedName>
        <fullName evidence="8">Elongation factor Tu</fullName>
    </submittedName>
</protein>
<dbReference type="SUPFAM" id="SSF52540">
    <property type="entry name" value="P-loop containing nucleoside triphosphate hydrolases"/>
    <property type="match status" value="1"/>
</dbReference>
<keyword evidence="4" id="KW-0342">GTP-binding</keyword>
<dbReference type="InterPro" id="IPR009001">
    <property type="entry name" value="Transl_elong_EF1A/Init_IF2_C"/>
</dbReference>
<reference evidence="8 9" key="1">
    <citation type="journal article" date="2019" name="Int. J. Syst. Evol. Microbiol.">
        <title>The Global Catalogue of Microorganisms (GCM) 10K type strain sequencing project: providing services to taxonomists for standard genome sequencing and annotation.</title>
        <authorList>
            <consortium name="The Broad Institute Genomics Platform"/>
            <consortium name="The Broad Institute Genome Sequencing Center for Infectious Disease"/>
            <person name="Wu L."/>
            <person name="Ma J."/>
        </authorList>
    </citation>
    <scope>NUCLEOTIDE SEQUENCE [LARGE SCALE GENOMIC DNA]</scope>
    <source>
        <strain evidence="8 9">JCM 16373</strain>
    </source>
</reference>
<keyword evidence="9" id="KW-1185">Reference proteome</keyword>
<evidence type="ECO:0000256" key="3">
    <source>
        <dbReference type="ARBA" id="ARBA00022917"/>
    </source>
</evidence>
<dbReference type="GO" id="GO:0003746">
    <property type="term" value="F:translation elongation factor activity"/>
    <property type="evidence" value="ECO:0007669"/>
    <property type="project" value="UniProtKB-KW"/>
</dbReference>
<evidence type="ECO:0000256" key="2">
    <source>
        <dbReference type="ARBA" id="ARBA00022768"/>
    </source>
</evidence>
<feature type="region of interest" description="Disordered" evidence="5">
    <location>
        <begin position="30"/>
        <end position="69"/>
    </location>
</feature>
<proteinExistence type="predicted"/>
<evidence type="ECO:0000259" key="7">
    <source>
        <dbReference type="Pfam" id="PF03143"/>
    </source>
</evidence>
<dbReference type="Proteomes" id="UP001501447">
    <property type="component" value="Unassembled WGS sequence"/>
</dbReference>
<evidence type="ECO:0000259" key="6">
    <source>
        <dbReference type="Pfam" id="PF00009"/>
    </source>
</evidence>
<keyword evidence="3" id="KW-0648">Protein biosynthesis</keyword>
<dbReference type="PANTHER" id="PTHR43721:SF22">
    <property type="entry name" value="ELONGATION FACTOR TU, MITOCHONDRIAL"/>
    <property type="match status" value="1"/>
</dbReference>
<dbReference type="RefSeq" id="WP_344567528.1">
    <property type="nucleotide sequence ID" value="NZ_BAAARJ010000012.1"/>
</dbReference>
<keyword evidence="2 8" id="KW-0251">Elongation factor</keyword>
<dbReference type="EMBL" id="BAAARJ010000012">
    <property type="protein sequence ID" value="GAA2620494.1"/>
    <property type="molecule type" value="Genomic_DNA"/>
</dbReference>
<dbReference type="PANTHER" id="PTHR43721">
    <property type="entry name" value="ELONGATION FACTOR TU-RELATED"/>
    <property type="match status" value="1"/>
</dbReference>
<organism evidence="8 9">
    <name type="scientific">Streptomyces axinellae</name>
    <dbReference type="NCBI Taxonomy" id="552788"/>
    <lineage>
        <taxon>Bacteria</taxon>
        <taxon>Bacillati</taxon>
        <taxon>Actinomycetota</taxon>
        <taxon>Actinomycetes</taxon>
        <taxon>Kitasatosporales</taxon>
        <taxon>Streptomycetaceae</taxon>
        <taxon>Streptomyces</taxon>
    </lineage>
</organism>
<dbReference type="InterPro" id="IPR009000">
    <property type="entry name" value="Transl_B-barrel_sf"/>
</dbReference>
<dbReference type="Pfam" id="PF03143">
    <property type="entry name" value="GTP_EFTU_D3"/>
    <property type="match status" value="1"/>
</dbReference>
<evidence type="ECO:0000256" key="4">
    <source>
        <dbReference type="ARBA" id="ARBA00023134"/>
    </source>
</evidence>
<feature type="domain" description="Translation elongation factor EFTu/EF1A C-terminal" evidence="7">
    <location>
        <begin position="305"/>
        <end position="392"/>
    </location>
</feature>
<dbReference type="Gene3D" id="3.40.50.300">
    <property type="entry name" value="P-loop containing nucleotide triphosphate hydrolases"/>
    <property type="match status" value="1"/>
</dbReference>
<evidence type="ECO:0000313" key="9">
    <source>
        <dbReference type="Proteomes" id="UP001501447"/>
    </source>
</evidence>
<dbReference type="InterPro" id="IPR004160">
    <property type="entry name" value="Transl_elong_EFTu/EF1A_C"/>
</dbReference>
<evidence type="ECO:0000256" key="1">
    <source>
        <dbReference type="ARBA" id="ARBA00022741"/>
    </source>
</evidence>
<sequence length="412" mass="42135">MSGSVRPYVKPHLTIGTLGHAGHGKSTLAAAFTRAPGGPGTPPTGRSGPPRRRSEPPEPQPRPQARSQTEALWAEYETDTRRYTHLEMPSGPGLLATAGVGVLDGAVLAVSVLDGVRPQTTEHVLLAHLMGVEHLVVALTKSDEGEDELTELVELDVRALLNTYGFAGDTLPVLRVSAERALAGDPLWTGSIEALLDAVDTYVPQPERDTAAPLILPVTAAAVAAGRGARVAGTVERGTVKIGDRLRAYAPDGPVDVRVAEVETGGAPAGAATAGEAVTLLLTGPAADLRGAVLAPAGSLTSGRCMEAGLRLLTAAEGGRDTPLRPGTRAGFQLRTATVPGVILLGGREPGLPGGEVEARVRLDTAVPLESGLRFAVGEGGATLAVGRVTRIAPETGVLPTGAPPSQWDGGS</sequence>
<gene>
    <name evidence="8" type="primary">tuf_1</name>
    <name evidence="8" type="ORF">GCM10009863_38150</name>
</gene>
<keyword evidence="1" id="KW-0547">Nucleotide-binding</keyword>
<accession>A0ABN3Q8V9</accession>
<dbReference type="InterPro" id="IPR027417">
    <property type="entry name" value="P-loop_NTPase"/>
</dbReference>
<dbReference type="Pfam" id="PF00009">
    <property type="entry name" value="GTP_EFTU"/>
    <property type="match status" value="1"/>
</dbReference>
<feature type="domain" description="Tr-type G" evidence="6">
    <location>
        <begin position="10"/>
        <end position="205"/>
    </location>
</feature>
<dbReference type="SUPFAM" id="SSF50447">
    <property type="entry name" value="Translation proteins"/>
    <property type="match status" value="1"/>
</dbReference>
<dbReference type="SUPFAM" id="SSF50465">
    <property type="entry name" value="EF-Tu/eEF-1alpha/eIF2-gamma C-terminal domain"/>
    <property type="match status" value="1"/>
</dbReference>
<comment type="caution">
    <text evidence="8">The sequence shown here is derived from an EMBL/GenBank/DDBJ whole genome shotgun (WGS) entry which is preliminary data.</text>
</comment>
<dbReference type="PRINTS" id="PR00315">
    <property type="entry name" value="ELONGATNFCT"/>
</dbReference>
<dbReference type="InterPro" id="IPR050055">
    <property type="entry name" value="EF-Tu_GTPase"/>
</dbReference>
<dbReference type="InterPro" id="IPR000795">
    <property type="entry name" value="T_Tr_GTP-bd_dom"/>
</dbReference>
<evidence type="ECO:0000313" key="8">
    <source>
        <dbReference type="EMBL" id="GAA2620494.1"/>
    </source>
</evidence>